<evidence type="ECO:0000313" key="3">
    <source>
        <dbReference type="EMBL" id="KYD19377.1"/>
    </source>
</evidence>
<organism evidence="3 4">
    <name type="scientific">Saccharococcus caldoxylosilyticus</name>
    <dbReference type="NCBI Taxonomy" id="81408"/>
    <lineage>
        <taxon>Bacteria</taxon>
        <taxon>Bacillati</taxon>
        <taxon>Bacillota</taxon>
        <taxon>Bacilli</taxon>
        <taxon>Bacillales</taxon>
        <taxon>Anoxybacillaceae</taxon>
        <taxon>Saccharococcus</taxon>
    </lineage>
</organism>
<dbReference type="Pfam" id="PF01446">
    <property type="entry name" value="Rep_1"/>
    <property type="match status" value="1"/>
</dbReference>
<dbReference type="EMBL" id="LQYS01000011">
    <property type="protein sequence ID" value="KYD19377.1"/>
    <property type="molecule type" value="Genomic_DNA"/>
</dbReference>
<name>A0A150M445_9BACL</name>
<keyword evidence="2" id="KW-0235">DNA replication</keyword>
<dbReference type="InterPro" id="IPR000989">
    <property type="entry name" value="Rep"/>
</dbReference>
<dbReference type="Proteomes" id="UP000075455">
    <property type="component" value="Unassembled WGS sequence"/>
</dbReference>
<dbReference type="GO" id="GO:0006260">
    <property type="term" value="P:DNA replication"/>
    <property type="evidence" value="ECO:0007669"/>
    <property type="project" value="UniProtKB-KW"/>
</dbReference>
<comment type="similarity">
    <text evidence="1">Belongs to the Gram-positive plasmids replication protein type 1 family.</text>
</comment>
<protein>
    <submittedName>
        <fullName evidence="3">Uncharacterized protein</fullName>
    </submittedName>
</protein>
<reference evidence="3 4" key="1">
    <citation type="submission" date="2016-01" db="EMBL/GenBank/DDBJ databases">
        <title>Draft Genome Sequences of Seven Thermophilic Sporeformers Isolated from Foods.</title>
        <authorList>
            <person name="Berendsen E.M."/>
            <person name="Wells-Bennik M.H."/>
            <person name="Krawcyk A.O."/>
            <person name="De Jong A."/>
            <person name="Holsappel S."/>
            <person name="Eijlander R.T."/>
            <person name="Kuipers O.P."/>
        </authorList>
    </citation>
    <scope>NUCLEOTIDE SEQUENCE [LARGE SCALE GENOMIC DNA]</scope>
    <source>
        <strain evidence="3 4">B4119</strain>
    </source>
</reference>
<comment type="caution">
    <text evidence="3">The sequence shown here is derived from an EMBL/GenBank/DDBJ whole genome shotgun (WGS) entry which is preliminary data.</text>
</comment>
<proteinExistence type="inferred from homology"/>
<accession>A0A150M445</accession>
<evidence type="ECO:0000313" key="4">
    <source>
        <dbReference type="Proteomes" id="UP000075455"/>
    </source>
</evidence>
<dbReference type="STRING" id="81408.B4119_4015"/>
<dbReference type="PATRIC" id="fig|81408.3.peg.867"/>
<dbReference type="GO" id="GO:0003677">
    <property type="term" value="F:DNA binding"/>
    <property type="evidence" value="ECO:0007669"/>
    <property type="project" value="InterPro"/>
</dbReference>
<sequence>MHVNHSIKTSNLSSIEFLQDKTKTGKERDWKGKKQRSLLTAEHFEVAGLTSKAERMRECADTLVFKRTAEGLKLYQAWFCKVRLCPMCNWRRSLKIAYQNKRVVEAVNQRENVKWLFLTLTVRNTSPESLPETISAMFEGFNRLTKYKAFKTSVKGYFRALEVTKNRDPHSEWFGTYHPHFHVLLCVPSSYFKKKELYITQQEWTDLWKKAMKLDYTPIVHVQRVKPKEQLEDMETYEEQLKNAIREQNAILEVSKYPVKDTDVIQGNEITEDNVETVLALSNALAYKRLIGYGGLLKQVHKELNLGDPEDGDLVHVSEEDEIANGAFEVMAKWHIGFRDYVIQK</sequence>
<dbReference type="AlphaFoldDB" id="A0A150M445"/>
<evidence type="ECO:0000256" key="2">
    <source>
        <dbReference type="ARBA" id="ARBA00022705"/>
    </source>
</evidence>
<gene>
    <name evidence="3" type="ORF">B4119_4015</name>
</gene>
<evidence type="ECO:0000256" key="1">
    <source>
        <dbReference type="ARBA" id="ARBA00008909"/>
    </source>
</evidence>
<dbReference type="RefSeq" id="WP_061578800.1">
    <property type="nucleotide sequence ID" value="NZ_LQYS01000011.1"/>
</dbReference>